<accession>B0X5F3</accession>
<evidence type="ECO:0000256" key="1">
    <source>
        <dbReference type="SAM" id="MobiDB-lite"/>
    </source>
</evidence>
<dbReference type="VEuPathDB" id="VectorBase:CPIJ014574"/>
<feature type="compositionally biased region" description="Low complexity" evidence="1">
    <location>
        <begin position="33"/>
        <end position="44"/>
    </location>
</feature>
<dbReference type="GO" id="GO:0004812">
    <property type="term" value="F:aminoacyl-tRNA ligase activity"/>
    <property type="evidence" value="ECO:0007669"/>
    <property type="project" value="UniProtKB-KW"/>
</dbReference>
<keyword evidence="2" id="KW-0030">Aminoacyl-tRNA synthetase</keyword>
<feature type="region of interest" description="Disordered" evidence="1">
    <location>
        <begin position="32"/>
        <end position="61"/>
    </location>
</feature>
<proteinExistence type="predicted"/>
<dbReference type="EMBL" id="DS232376">
    <property type="protein sequence ID" value="EDS40838.1"/>
    <property type="molecule type" value="Genomic_DNA"/>
</dbReference>
<dbReference type="InParanoid" id="B0X5F3"/>
<dbReference type="HOGENOM" id="CLU_2135922_0_0_1"/>
<dbReference type="KEGG" id="cqu:CpipJ_CPIJ014574"/>
<name>B0X5F3_CULQU</name>
<dbReference type="Proteomes" id="UP000002320">
    <property type="component" value="Unassembled WGS sequence"/>
</dbReference>
<evidence type="ECO:0000313" key="4">
    <source>
        <dbReference type="Proteomes" id="UP000002320"/>
    </source>
</evidence>
<gene>
    <name evidence="3" type="primary">6047880</name>
    <name evidence="2" type="ORF">CpipJ_CPIJ014574</name>
</gene>
<dbReference type="EnsemblMetazoa" id="CPIJ014574-RA">
    <property type="protein sequence ID" value="CPIJ014574-PA"/>
    <property type="gene ID" value="CPIJ014574"/>
</dbReference>
<dbReference type="AlphaFoldDB" id="B0X5F3"/>
<protein>
    <submittedName>
        <fullName evidence="2 3">Isoleucyl tRNA synthetase</fullName>
    </submittedName>
</protein>
<keyword evidence="2" id="KW-0436">Ligase</keyword>
<keyword evidence="4" id="KW-1185">Reference proteome</keyword>
<evidence type="ECO:0000313" key="3">
    <source>
        <dbReference type="EnsemblMetazoa" id="CPIJ014574-PA"/>
    </source>
</evidence>
<sequence length="113" mass="12985">MKEGVAREIINRIQKLKKKAWADMATARSFGISSSTVSSSNVSTANPPKHPRREDPCNAQRRPWQMCCKSVPARRRRFCKESTLREIAFDKVRMVMDMNLMVVMIARTRSNVT</sequence>
<evidence type="ECO:0000313" key="2">
    <source>
        <dbReference type="EMBL" id="EDS40838.1"/>
    </source>
</evidence>
<reference evidence="3" key="2">
    <citation type="submission" date="2020-05" db="UniProtKB">
        <authorList>
            <consortium name="EnsemblMetazoa"/>
        </authorList>
    </citation>
    <scope>IDENTIFICATION</scope>
    <source>
        <strain evidence="3">JHB</strain>
    </source>
</reference>
<organism>
    <name type="scientific">Culex quinquefasciatus</name>
    <name type="common">Southern house mosquito</name>
    <name type="synonym">Culex pungens</name>
    <dbReference type="NCBI Taxonomy" id="7176"/>
    <lineage>
        <taxon>Eukaryota</taxon>
        <taxon>Metazoa</taxon>
        <taxon>Ecdysozoa</taxon>
        <taxon>Arthropoda</taxon>
        <taxon>Hexapoda</taxon>
        <taxon>Insecta</taxon>
        <taxon>Pterygota</taxon>
        <taxon>Neoptera</taxon>
        <taxon>Endopterygota</taxon>
        <taxon>Diptera</taxon>
        <taxon>Nematocera</taxon>
        <taxon>Culicoidea</taxon>
        <taxon>Culicidae</taxon>
        <taxon>Culicinae</taxon>
        <taxon>Culicini</taxon>
        <taxon>Culex</taxon>
        <taxon>Culex</taxon>
    </lineage>
</organism>
<reference evidence="2" key="1">
    <citation type="submission" date="2007-03" db="EMBL/GenBank/DDBJ databases">
        <title>Annotation of Culex pipiens quinquefasciatus.</title>
        <authorList>
            <consortium name="The Broad Institute Genome Sequencing Platform"/>
            <person name="Atkinson P.W."/>
            <person name="Hemingway J."/>
            <person name="Christensen B.M."/>
            <person name="Higgs S."/>
            <person name="Kodira C."/>
            <person name="Hannick L."/>
            <person name="Megy K."/>
            <person name="O'Leary S."/>
            <person name="Pearson M."/>
            <person name="Haas B.J."/>
            <person name="Mauceli E."/>
            <person name="Wortman J.R."/>
            <person name="Lee N.H."/>
            <person name="Guigo R."/>
            <person name="Stanke M."/>
            <person name="Alvarado L."/>
            <person name="Amedeo P."/>
            <person name="Antoine C.H."/>
            <person name="Arensburger P."/>
            <person name="Bidwell S.L."/>
            <person name="Crawford M."/>
            <person name="Camaro F."/>
            <person name="Devon K."/>
            <person name="Engels R."/>
            <person name="Hammond M."/>
            <person name="Howarth C."/>
            <person name="Koehrsen M."/>
            <person name="Lawson D."/>
            <person name="Montgomery P."/>
            <person name="Nene V."/>
            <person name="Nusbaum C."/>
            <person name="Puiu D."/>
            <person name="Romero-Severson J."/>
            <person name="Severson D.W."/>
            <person name="Shumway M."/>
            <person name="Sisk P."/>
            <person name="Stolte C."/>
            <person name="Zeng Q."/>
            <person name="Eisenstadt E."/>
            <person name="Fraser-Liggett C."/>
            <person name="Strausberg R."/>
            <person name="Galagan J."/>
            <person name="Birren B."/>
            <person name="Collins F.H."/>
        </authorList>
    </citation>
    <scope>NUCLEOTIDE SEQUENCE [LARGE SCALE GENOMIC DNA]</scope>
    <source>
        <strain evidence="2">JHB</strain>
    </source>
</reference>